<evidence type="ECO:0000256" key="2">
    <source>
        <dbReference type="ARBA" id="ARBA00022679"/>
    </source>
</evidence>
<evidence type="ECO:0000256" key="5">
    <source>
        <dbReference type="ARBA" id="ARBA00022842"/>
    </source>
</evidence>
<dbReference type="RefSeq" id="WP_138564903.1">
    <property type="nucleotide sequence ID" value="NZ_CP040602.1"/>
</dbReference>
<dbReference type="GO" id="GO:0016779">
    <property type="term" value="F:nucleotidyltransferase activity"/>
    <property type="evidence" value="ECO:0007669"/>
    <property type="project" value="TreeGrafter"/>
</dbReference>
<keyword evidence="5" id="KW-0460">Magnesium</keyword>
<dbReference type="PANTHER" id="PTHR19136:SF81">
    <property type="entry name" value="MOLYBDENUM COFACTOR GUANYLYLTRANSFERASE"/>
    <property type="match status" value="1"/>
</dbReference>
<protein>
    <recommendedName>
        <fullName evidence="8">MobA-like NTP transferase domain-containing protein</fullName>
    </recommendedName>
</protein>
<organism evidence="9 10">
    <name type="scientific">Thiomicrorhabdus sediminis</name>
    <dbReference type="NCBI Taxonomy" id="2580412"/>
    <lineage>
        <taxon>Bacteria</taxon>
        <taxon>Pseudomonadati</taxon>
        <taxon>Pseudomonadota</taxon>
        <taxon>Gammaproteobacteria</taxon>
        <taxon>Thiotrichales</taxon>
        <taxon>Piscirickettsiaceae</taxon>
        <taxon>Thiomicrorhabdus</taxon>
    </lineage>
</organism>
<keyword evidence="4" id="KW-0547">Nucleotide-binding</keyword>
<keyword evidence="1" id="KW-0963">Cytoplasm</keyword>
<dbReference type="Gene3D" id="3.90.550.10">
    <property type="entry name" value="Spore Coat Polysaccharide Biosynthesis Protein SpsA, Chain A"/>
    <property type="match status" value="1"/>
</dbReference>
<evidence type="ECO:0000256" key="4">
    <source>
        <dbReference type="ARBA" id="ARBA00022741"/>
    </source>
</evidence>
<evidence type="ECO:0000256" key="7">
    <source>
        <dbReference type="ARBA" id="ARBA00023150"/>
    </source>
</evidence>
<dbReference type="InterPro" id="IPR013482">
    <property type="entry name" value="Molybde_CF_guanTrfase"/>
</dbReference>
<dbReference type="CDD" id="cd02503">
    <property type="entry name" value="MobA"/>
    <property type="match status" value="1"/>
</dbReference>
<dbReference type="SUPFAM" id="SSF53448">
    <property type="entry name" value="Nucleotide-diphospho-sugar transferases"/>
    <property type="match status" value="1"/>
</dbReference>
<evidence type="ECO:0000259" key="8">
    <source>
        <dbReference type="Pfam" id="PF12804"/>
    </source>
</evidence>
<dbReference type="InterPro" id="IPR029044">
    <property type="entry name" value="Nucleotide-diphossugar_trans"/>
</dbReference>
<evidence type="ECO:0000256" key="3">
    <source>
        <dbReference type="ARBA" id="ARBA00022723"/>
    </source>
</evidence>
<reference evidence="9 10" key="1">
    <citation type="submission" date="2019-05" db="EMBL/GenBank/DDBJ databases">
        <title>Thiomicrorhabdus sediminis sp. nov, a novel sulfur-oxidizing bacterium isolated from coastal sediment.</title>
        <authorList>
            <person name="Liu X."/>
        </authorList>
    </citation>
    <scope>NUCLEOTIDE SEQUENCE [LARGE SCALE GENOMIC DNA]</scope>
    <source>
        <strain evidence="9 10">G1</strain>
    </source>
</reference>
<evidence type="ECO:0000256" key="6">
    <source>
        <dbReference type="ARBA" id="ARBA00023134"/>
    </source>
</evidence>
<dbReference type="PANTHER" id="PTHR19136">
    <property type="entry name" value="MOLYBDENUM COFACTOR GUANYLYLTRANSFERASE"/>
    <property type="match status" value="1"/>
</dbReference>
<dbReference type="GO" id="GO:1902758">
    <property type="term" value="P:bis(molybdopterin guanine dinucleotide)molybdenum biosynthetic process"/>
    <property type="evidence" value="ECO:0007669"/>
    <property type="project" value="TreeGrafter"/>
</dbReference>
<evidence type="ECO:0000256" key="1">
    <source>
        <dbReference type="ARBA" id="ARBA00022490"/>
    </source>
</evidence>
<dbReference type="GO" id="GO:0005525">
    <property type="term" value="F:GTP binding"/>
    <property type="evidence" value="ECO:0007669"/>
    <property type="project" value="UniProtKB-KW"/>
</dbReference>
<accession>A0A4P9K5T5</accession>
<keyword evidence="7" id="KW-0501">Molybdenum cofactor biosynthesis</keyword>
<proteinExistence type="predicted"/>
<evidence type="ECO:0000313" key="10">
    <source>
        <dbReference type="Proteomes" id="UP000304864"/>
    </source>
</evidence>
<keyword evidence="6" id="KW-0342">GTP-binding</keyword>
<dbReference type="OrthoDB" id="9788394at2"/>
<dbReference type="Proteomes" id="UP000304864">
    <property type="component" value="Chromosome"/>
</dbReference>
<dbReference type="KEGG" id="thig:FE785_06090"/>
<dbReference type="GO" id="GO:0046872">
    <property type="term" value="F:metal ion binding"/>
    <property type="evidence" value="ECO:0007669"/>
    <property type="project" value="UniProtKB-KW"/>
</dbReference>
<feature type="domain" description="MobA-like NTP transferase" evidence="8">
    <location>
        <begin position="22"/>
        <end position="201"/>
    </location>
</feature>
<name>A0A4P9K5T5_9GAMM</name>
<dbReference type="EMBL" id="CP040602">
    <property type="protein sequence ID" value="QCU90228.1"/>
    <property type="molecule type" value="Genomic_DNA"/>
</dbReference>
<dbReference type="AlphaFoldDB" id="A0A4P9K5T5"/>
<keyword evidence="10" id="KW-1185">Reference proteome</keyword>
<dbReference type="Pfam" id="PF12804">
    <property type="entry name" value="NTP_transf_3"/>
    <property type="match status" value="1"/>
</dbReference>
<keyword evidence="2" id="KW-0808">Transferase</keyword>
<gene>
    <name evidence="9" type="ORF">FE785_06090</name>
</gene>
<keyword evidence="3" id="KW-0479">Metal-binding</keyword>
<evidence type="ECO:0000313" key="9">
    <source>
        <dbReference type="EMBL" id="QCU90228.1"/>
    </source>
</evidence>
<sequence>MPCYVDTATAAMPANITEVGIIILSGGQGSRMGGVDKGLCIYQQTTLIEQVLAQLSKQYRQLRRTDSKQKKNGGRFAPDVLPIFISANRNIGFYEQLGQPVISDIYNDFCGPLAGIDSVINAYQQGWLGSHHNKITRWITYPVDSPLVPENYLQTMLALTPEQIGVWHAGARDHYANLSMAHTAVGSLRDYLQQGHRSIRGWLESSECALQAVGQSTNNNRSAKDSNAINSFVNLNYQADLAIKA</sequence>
<dbReference type="InterPro" id="IPR025877">
    <property type="entry name" value="MobA-like_NTP_Trfase"/>
</dbReference>